<reference evidence="1" key="1">
    <citation type="submission" date="2019-05" db="EMBL/GenBank/DDBJ databases">
        <authorList>
            <person name="Hibberd M."/>
        </authorList>
    </citation>
    <scope>NUCLEOTIDE SEQUENCE</scope>
    <source>
        <strain evidence="1">Haemophilus_influenzae_BgEED16</strain>
    </source>
</reference>
<dbReference type="Proteomes" id="UP000658741">
    <property type="component" value="Unassembled WGS sequence"/>
</dbReference>
<sequence>MADKVDFHNNDMLKFVVPLYKENMKLLIKTSLSQWICLNFAKIPIFKMLCFITALFITACSSISKTPVKSVDVYIKPYYSAENGKAENVFVHKEIDPMLRENTLKGYKSAVKFVEEDPARISPITMFTLAARAYDFGLRDEAVTWFYRGQNRLITALYVLDLPKQTVQDNTGFSHVVGQFVNTYAFCNFDKQSRVAENALKWTIKHPYEVIFLPALPSKFADRQKALKEAETKLVQRLQEQARFFGNPKNKEKWQKERSENFVNERFCW</sequence>
<name>A0AAX3IPH9_HAEIF</name>
<evidence type="ECO:0008006" key="3">
    <source>
        <dbReference type="Google" id="ProtNLM"/>
    </source>
</evidence>
<dbReference type="EMBL" id="CABFLD010000011">
    <property type="protein sequence ID" value="VTX49273.1"/>
    <property type="molecule type" value="Genomic_DNA"/>
</dbReference>
<accession>A0AAX3IPH9</accession>
<evidence type="ECO:0000313" key="2">
    <source>
        <dbReference type="Proteomes" id="UP000658741"/>
    </source>
</evidence>
<dbReference type="AlphaFoldDB" id="A0AAX3IPH9"/>
<proteinExistence type="predicted"/>
<protein>
    <recommendedName>
        <fullName evidence="3">Lipoprotein</fullName>
    </recommendedName>
</protein>
<comment type="caution">
    <text evidence="1">The sequence shown here is derived from an EMBL/GenBank/DDBJ whole genome shotgun (WGS) entry which is preliminary data.</text>
</comment>
<evidence type="ECO:0000313" key="1">
    <source>
        <dbReference type="EMBL" id="VTX49273.1"/>
    </source>
</evidence>
<organism evidence="1 2">
    <name type="scientific">Haemophilus influenzae</name>
    <dbReference type="NCBI Taxonomy" id="727"/>
    <lineage>
        <taxon>Bacteria</taxon>
        <taxon>Pseudomonadati</taxon>
        <taxon>Pseudomonadota</taxon>
        <taxon>Gammaproteobacteria</taxon>
        <taxon>Pasteurellales</taxon>
        <taxon>Pasteurellaceae</taxon>
        <taxon>Haemophilus</taxon>
    </lineage>
</organism>
<gene>
    <name evidence="1" type="ORF">CAGEJMGA_00037</name>
</gene>